<dbReference type="Proteomes" id="UP000053989">
    <property type="component" value="Unassembled WGS sequence"/>
</dbReference>
<name>A0A0C3AW84_9AGAM</name>
<reference evidence="1 2" key="1">
    <citation type="submission" date="2014-04" db="EMBL/GenBank/DDBJ databases">
        <authorList>
            <consortium name="DOE Joint Genome Institute"/>
            <person name="Kuo A."/>
            <person name="Kohler A."/>
            <person name="Nagy L.G."/>
            <person name="Floudas D."/>
            <person name="Copeland A."/>
            <person name="Barry K.W."/>
            <person name="Cichocki N."/>
            <person name="Veneault-Fourrey C."/>
            <person name="LaButti K."/>
            <person name="Lindquist E.A."/>
            <person name="Lipzen A."/>
            <person name="Lundell T."/>
            <person name="Morin E."/>
            <person name="Murat C."/>
            <person name="Sun H."/>
            <person name="Tunlid A."/>
            <person name="Henrissat B."/>
            <person name="Grigoriev I.V."/>
            <person name="Hibbett D.S."/>
            <person name="Martin F."/>
            <person name="Nordberg H.P."/>
            <person name="Cantor M.N."/>
            <person name="Hua S.X."/>
        </authorList>
    </citation>
    <scope>NUCLEOTIDE SEQUENCE [LARGE SCALE GENOMIC DNA]</scope>
    <source>
        <strain evidence="1 2">Foug A</strain>
    </source>
</reference>
<proteinExistence type="predicted"/>
<evidence type="ECO:0000313" key="2">
    <source>
        <dbReference type="Proteomes" id="UP000053989"/>
    </source>
</evidence>
<organism evidence="1 2">
    <name type="scientific">Scleroderma citrinum Foug A</name>
    <dbReference type="NCBI Taxonomy" id="1036808"/>
    <lineage>
        <taxon>Eukaryota</taxon>
        <taxon>Fungi</taxon>
        <taxon>Dikarya</taxon>
        <taxon>Basidiomycota</taxon>
        <taxon>Agaricomycotina</taxon>
        <taxon>Agaricomycetes</taxon>
        <taxon>Agaricomycetidae</taxon>
        <taxon>Boletales</taxon>
        <taxon>Sclerodermatineae</taxon>
        <taxon>Sclerodermataceae</taxon>
        <taxon>Scleroderma</taxon>
    </lineage>
</organism>
<dbReference type="AlphaFoldDB" id="A0A0C3AW84"/>
<evidence type="ECO:0000313" key="1">
    <source>
        <dbReference type="EMBL" id="KIM69212.1"/>
    </source>
</evidence>
<dbReference type="HOGENOM" id="CLU_2456086_0_0_1"/>
<reference evidence="2" key="2">
    <citation type="submission" date="2015-01" db="EMBL/GenBank/DDBJ databases">
        <title>Evolutionary Origins and Diversification of the Mycorrhizal Mutualists.</title>
        <authorList>
            <consortium name="DOE Joint Genome Institute"/>
            <consortium name="Mycorrhizal Genomics Consortium"/>
            <person name="Kohler A."/>
            <person name="Kuo A."/>
            <person name="Nagy L.G."/>
            <person name="Floudas D."/>
            <person name="Copeland A."/>
            <person name="Barry K.W."/>
            <person name="Cichocki N."/>
            <person name="Veneault-Fourrey C."/>
            <person name="LaButti K."/>
            <person name="Lindquist E.A."/>
            <person name="Lipzen A."/>
            <person name="Lundell T."/>
            <person name="Morin E."/>
            <person name="Murat C."/>
            <person name="Riley R."/>
            <person name="Ohm R."/>
            <person name="Sun H."/>
            <person name="Tunlid A."/>
            <person name="Henrissat B."/>
            <person name="Grigoriev I.V."/>
            <person name="Hibbett D.S."/>
            <person name="Martin F."/>
        </authorList>
    </citation>
    <scope>NUCLEOTIDE SEQUENCE [LARGE SCALE GENOMIC DNA]</scope>
    <source>
        <strain evidence="2">Foug A</strain>
    </source>
</reference>
<dbReference type="EMBL" id="KN822007">
    <property type="protein sequence ID" value="KIM69212.1"/>
    <property type="molecule type" value="Genomic_DNA"/>
</dbReference>
<accession>A0A0C3AW84</accession>
<keyword evidence="2" id="KW-1185">Reference proteome</keyword>
<dbReference type="InParanoid" id="A0A0C3AW84"/>
<gene>
    <name evidence="1" type="ORF">SCLCIDRAFT_1208643</name>
</gene>
<protein>
    <submittedName>
        <fullName evidence="1">Uncharacterized protein</fullName>
    </submittedName>
</protein>
<sequence>MTFLPFRRTSWHTNCTRILILAVFGYGQVKVPYLYQTVYSWSTKCTQFQPINWVTIKRADEHFKAHRTHSWTRKEAGSALNKHEFLFSR</sequence>